<feature type="compositionally biased region" description="Low complexity" evidence="1">
    <location>
        <begin position="135"/>
        <end position="152"/>
    </location>
</feature>
<feature type="compositionally biased region" description="Polar residues" evidence="1">
    <location>
        <begin position="385"/>
        <end position="397"/>
    </location>
</feature>
<feature type="region of interest" description="Disordered" evidence="1">
    <location>
        <begin position="133"/>
        <end position="186"/>
    </location>
</feature>
<keyword evidence="3" id="KW-1185">Reference proteome</keyword>
<evidence type="ECO:0000313" key="2">
    <source>
        <dbReference type="EMBL" id="KAH8690210.1"/>
    </source>
</evidence>
<name>A0AAD4KES1_9EURO</name>
<accession>A0AAD4KES1</accession>
<dbReference type="Proteomes" id="UP001201262">
    <property type="component" value="Unassembled WGS sequence"/>
</dbReference>
<evidence type="ECO:0000313" key="3">
    <source>
        <dbReference type="Proteomes" id="UP001201262"/>
    </source>
</evidence>
<protein>
    <submittedName>
        <fullName evidence="2">Uncharacterized protein</fullName>
    </submittedName>
</protein>
<reference evidence="2" key="1">
    <citation type="submission" date="2021-12" db="EMBL/GenBank/DDBJ databases">
        <title>Convergent genome expansion in fungi linked to evolution of root-endophyte symbiosis.</title>
        <authorList>
            <consortium name="DOE Joint Genome Institute"/>
            <person name="Ke Y.-H."/>
            <person name="Bonito G."/>
            <person name="Liao H.-L."/>
            <person name="Looney B."/>
            <person name="Rojas-Flechas A."/>
            <person name="Nash J."/>
            <person name="Hameed K."/>
            <person name="Schadt C."/>
            <person name="Martin F."/>
            <person name="Crous P.W."/>
            <person name="Miettinen O."/>
            <person name="Magnuson J.K."/>
            <person name="Labbe J."/>
            <person name="Jacobson D."/>
            <person name="Doktycz M.J."/>
            <person name="Veneault-Fourrey C."/>
            <person name="Kuo A."/>
            <person name="Mondo S."/>
            <person name="Calhoun S."/>
            <person name="Riley R."/>
            <person name="Ohm R."/>
            <person name="LaButti K."/>
            <person name="Andreopoulos B."/>
            <person name="Pangilinan J."/>
            <person name="Nolan M."/>
            <person name="Tritt A."/>
            <person name="Clum A."/>
            <person name="Lipzen A."/>
            <person name="Daum C."/>
            <person name="Barry K."/>
            <person name="Grigoriev I.V."/>
            <person name="Vilgalys R."/>
        </authorList>
    </citation>
    <scope>NUCLEOTIDE SEQUENCE</scope>
    <source>
        <strain evidence="2">PMI_201</strain>
    </source>
</reference>
<feature type="region of interest" description="Disordered" evidence="1">
    <location>
        <begin position="334"/>
        <end position="356"/>
    </location>
</feature>
<evidence type="ECO:0000256" key="1">
    <source>
        <dbReference type="SAM" id="MobiDB-lite"/>
    </source>
</evidence>
<feature type="region of interest" description="Disordered" evidence="1">
    <location>
        <begin position="231"/>
        <end position="265"/>
    </location>
</feature>
<dbReference type="GeneID" id="70251519"/>
<feature type="compositionally biased region" description="Basic and acidic residues" evidence="1">
    <location>
        <begin position="247"/>
        <end position="265"/>
    </location>
</feature>
<sequence>MDEYYRYGHNYHLPIYGTDIDADYRDELLDLLYYRCSKGRETPQNLLLDQTVSDLDSDEDVPEAWQDLFQDLARQSVDAQEALTWERLWDYEDKYNQPMLSEKDSAEIACFGEGGGDDEDFCVISPLEIPSYLQPSPLTSDSTSSLSDSSLTMVLSQPATRSERIIDPEDPNEGSDLGLSDSERPGLRPQYFDFLPPDHIPKSPPIPTTRAETITVTLGNVEVPYTGMKQNMDYRNVPSPIMQPRSPDQRRRQPSLKEFRKGPQRRDFVEECVATNTVVNIPQNEEDYTYPSPLPPPQHAEFTRRAVNLMDHPSNSDISLFHIGSPVASIASARRPPSFDLPVSDAASSPPIRSYTNHPNTERQFIWRLNGVCAPAILSVDAPVSNDTSWSEPSTPRSGGSGKSSLGGVFALDEELDPNSPHRS</sequence>
<dbReference type="AlphaFoldDB" id="A0AAD4KES1"/>
<gene>
    <name evidence="2" type="ORF">BGW36DRAFT_433161</name>
</gene>
<dbReference type="EMBL" id="JAJTJA010000014">
    <property type="protein sequence ID" value="KAH8690210.1"/>
    <property type="molecule type" value="Genomic_DNA"/>
</dbReference>
<comment type="caution">
    <text evidence="2">The sequence shown here is derived from an EMBL/GenBank/DDBJ whole genome shotgun (WGS) entry which is preliminary data.</text>
</comment>
<organism evidence="2 3">
    <name type="scientific">Talaromyces proteolyticus</name>
    <dbReference type="NCBI Taxonomy" id="1131652"/>
    <lineage>
        <taxon>Eukaryota</taxon>
        <taxon>Fungi</taxon>
        <taxon>Dikarya</taxon>
        <taxon>Ascomycota</taxon>
        <taxon>Pezizomycotina</taxon>
        <taxon>Eurotiomycetes</taxon>
        <taxon>Eurotiomycetidae</taxon>
        <taxon>Eurotiales</taxon>
        <taxon>Trichocomaceae</taxon>
        <taxon>Talaromyces</taxon>
        <taxon>Talaromyces sect. Bacilispori</taxon>
    </lineage>
</organism>
<proteinExistence type="predicted"/>
<feature type="region of interest" description="Disordered" evidence="1">
    <location>
        <begin position="384"/>
        <end position="424"/>
    </location>
</feature>
<dbReference type="RefSeq" id="XP_046066493.1">
    <property type="nucleotide sequence ID" value="XM_046221232.1"/>
</dbReference>